<dbReference type="Gene3D" id="3.10.100.10">
    <property type="entry name" value="Mannose-Binding Protein A, subunit A"/>
    <property type="match status" value="3"/>
</dbReference>
<dbReference type="PANTHER" id="PTHR22803">
    <property type="entry name" value="MANNOSE, PHOSPHOLIPASE, LECTIN RECEPTOR RELATED"/>
    <property type="match status" value="1"/>
</dbReference>
<evidence type="ECO:0000256" key="1">
    <source>
        <dbReference type="SAM" id="Phobius"/>
    </source>
</evidence>
<evidence type="ECO:0000313" key="4">
    <source>
        <dbReference type="Proteomes" id="UP000192578"/>
    </source>
</evidence>
<dbReference type="SUPFAM" id="SSF56436">
    <property type="entry name" value="C-type lectin-like"/>
    <property type="match status" value="3"/>
</dbReference>
<dbReference type="CDD" id="cd00037">
    <property type="entry name" value="CLECT"/>
    <property type="match status" value="3"/>
</dbReference>
<keyword evidence="3" id="KW-0675">Receptor</keyword>
<accession>A0A1W0X764</accession>
<dbReference type="OrthoDB" id="6356110at2759"/>
<proteinExistence type="predicted"/>
<sequence length="493" mass="53297">MAHMGADRLNRWTGLHEEIDRSTLYWTDQSYFGYANWNYREPIYMSTQECVLMYGDPAKAGRWNDEICGNTAGYICKMLKDETAPAPVPSNKCLAGFHHLNGVCFGVVPVGSNSNTACSDHNGAQFATILSPYENAFLRVLLNNAANENSIGGGVPAQAWLGGVETGGIMSWFNDCFPKVNNIVNFYTNNQEDNCIALNRDGKWSTHKCTDSVQFAACEKRDVPCEKSAPTNSGVCPVGFPDKGIDFCYRIVHTAATASAECAKVTWSEAKDICARAGGSVLTIRTAEDQKIIEQYLERSTSALWLGLYEEVDPLTNRGTWKWLDDTVSYQGSYQNWEEGEPNVLTAGYTRESCVEIKTNGKWNNVQCVHGATRGYICEKLKIPSTGPTGGPAPTVLPGRPTSASEGPIIGTTVAGGVGSESAGSPNSGGLGGGAIAGIVISVLLLLPAIAYATYWIVKKRNGGVFPRMSVSYSRDRSSDKAAVIDENNDSFT</sequence>
<keyword evidence="1" id="KW-0472">Membrane</keyword>
<dbReference type="InterPro" id="IPR016186">
    <property type="entry name" value="C-type_lectin-like/link_sf"/>
</dbReference>
<dbReference type="InterPro" id="IPR001304">
    <property type="entry name" value="C-type_lectin-like"/>
</dbReference>
<organism evidence="3 4">
    <name type="scientific">Hypsibius exemplaris</name>
    <name type="common">Freshwater tardigrade</name>
    <dbReference type="NCBI Taxonomy" id="2072580"/>
    <lineage>
        <taxon>Eukaryota</taxon>
        <taxon>Metazoa</taxon>
        <taxon>Ecdysozoa</taxon>
        <taxon>Tardigrada</taxon>
        <taxon>Eutardigrada</taxon>
        <taxon>Parachela</taxon>
        <taxon>Hypsibioidea</taxon>
        <taxon>Hypsibiidae</taxon>
        <taxon>Hypsibius</taxon>
    </lineage>
</organism>
<evidence type="ECO:0000259" key="2">
    <source>
        <dbReference type="PROSITE" id="PS50041"/>
    </source>
</evidence>
<keyword evidence="1" id="KW-1133">Transmembrane helix</keyword>
<feature type="domain" description="C-type lectin" evidence="2">
    <location>
        <begin position="248"/>
        <end position="368"/>
    </location>
</feature>
<dbReference type="EMBL" id="MTYJ01000012">
    <property type="protein sequence ID" value="OQV23365.1"/>
    <property type="molecule type" value="Genomic_DNA"/>
</dbReference>
<name>A0A1W0X764_HYPEX</name>
<dbReference type="AlphaFoldDB" id="A0A1W0X764"/>
<gene>
    <name evidence="3" type="ORF">BV898_02811</name>
</gene>
<dbReference type="Pfam" id="PF00059">
    <property type="entry name" value="Lectin_C"/>
    <property type="match status" value="3"/>
</dbReference>
<evidence type="ECO:0000313" key="3">
    <source>
        <dbReference type="EMBL" id="OQV23365.1"/>
    </source>
</evidence>
<keyword evidence="1" id="KW-0812">Transmembrane</keyword>
<feature type="domain" description="C-type lectin" evidence="2">
    <location>
        <begin position="100"/>
        <end position="215"/>
    </location>
</feature>
<feature type="domain" description="C-type lectin" evidence="2">
    <location>
        <begin position="12"/>
        <end position="77"/>
    </location>
</feature>
<reference evidence="4" key="1">
    <citation type="submission" date="2017-01" db="EMBL/GenBank/DDBJ databases">
        <title>Comparative genomics of anhydrobiosis in the tardigrade Hypsibius dujardini.</title>
        <authorList>
            <person name="Yoshida Y."/>
            <person name="Koutsovoulos G."/>
            <person name="Laetsch D."/>
            <person name="Stevens L."/>
            <person name="Kumar S."/>
            <person name="Horikawa D."/>
            <person name="Ishino K."/>
            <person name="Komine S."/>
            <person name="Tomita M."/>
            <person name="Blaxter M."/>
            <person name="Arakawa K."/>
        </authorList>
    </citation>
    <scope>NUCLEOTIDE SEQUENCE [LARGE SCALE GENOMIC DNA]</scope>
    <source>
        <strain evidence="4">Z151</strain>
    </source>
</reference>
<dbReference type="InterPro" id="IPR016187">
    <property type="entry name" value="CTDL_fold"/>
</dbReference>
<dbReference type="InterPro" id="IPR050111">
    <property type="entry name" value="C-type_lectin/snaclec_domain"/>
</dbReference>
<dbReference type="PROSITE" id="PS50041">
    <property type="entry name" value="C_TYPE_LECTIN_2"/>
    <property type="match status" value="3"/>
</dbReference>
<dbReference type="SMART" id="SM00034">
    <property type="entry name" value="CLECT"/>
    <property type="match status" value="2"/>
</dbReference>
<feature type="transmembrane region" description="Helical" evidence="1">
    <location>
        <begin position="435"/>
        <end position="458"/>
    </location>
</feature>
<keyword evidence="4" id="KW-1185">Reference proteome</keyword>
<comment type="caution">
    <text evidence="3">The sequence shown here is derived from an EMBL/GenBank/DDBJ whole genome shotgun (WGS) entry which is preliminary data.</text>
</comment>
<protein>
    <submittedName>
        <fullName evidence="3">Macrophage mannose receptor 1</fullName>
    </submittedName>
</protein>
<dbReference type="Proteomes" id="UP000192578">
    <property type="component" value="Unassembled WGS sequence"/>
</dbReference>